<proteinExistence type="predicted"/>
<evidence type="ECO:0000313" key="2">
    <source>
        <dbReference type="Proteomes" id="UP000184474"/>
    </source>
</evidence>
<name>A0A1M6LTG4_REIAG</name>
<dbReference type="EMBL" id="FRAA01000001">
    <property type="protein sequence ID" value="SHJ74503.1"/>
    <property type="molecule type" value="Genomic_DNA"/>
</dbReference>
<reference evidence="2" key="1">
    <citation type="submission" date="2016-11" db="EMBL/GenBank/DDBJ databases">
        <authorList>
            <person name="Varghese N."/>
            <person name="Submissions S."/>
        </authorList>
    </citation>
    <scope>NUCLEOTIDE SEQUENCE [LARGE SCALE GENOMIC DNA]</scope>
    <source>
        <strain evidence="2">DSM 26134</strain>
    </source>
</reference>
<dbReference type="RefSeq" id="WP_073120110.1">
    <property type="nucleotide sequence ID" value="NZ_FRAA01000001.1"/>
</dbReference>
<protein>
    <submittedName>
        <fullName evidence="1">Uncharacterized protein</fullName>
    </submittedName>
</protein>
<dbReference type="AlphaFoldDB" id="A0A1M6LTG4"/>
<gene>
    <name evidence="1" type="ORF">SAMN04488028_1011090</name>
</gene>
<organism evidence="1 2">
    <name type="scientific">Reichenbachiella agariperforans</name>
    <dbReference type="NCBI Taxonomy" id="156994"/>
    <lineage>
        <taxon>Bacteria</taxon>
        <taxon>Pseudomonadati</taxon>
        <taxon>Bacteroidota</taxon>
        <taxon>Cytophagia</taxon>
        <taxon>Cytophagales</taxon>
        <taxon>Reichenbachiellaceae</taxon>
        <taxon>Reichenbachiella</taxon>
    </lineage>
</organism>
<accession>A0A1M6LTG4</accession>
<dbReference type="STRING" id="156994.SAMN04488028_1011090"/>
<dbReference type="Gene3D" id="3.40.1000.10">
    <property type="entry name" value="Mog1/PsbP, alpha/beta/alpha sandwich"/>
    <property type="match status" value="1"/>
</dbReference>
<keyword evidence="2" id="KW-1185">Reference proteome</keyword>
<sequence length="216" mass="25027">MQHPYIKTMRMSPLTEVKLHNEPYIAGTNKTYMQLFFISLSILIQSYTQDLSPVQVTDNISMLIPSDFRPMTDDEIASKYFTTKRPLVLYTNRDLTIDLGVNQSVTQWVEKDIEIMADFQKSNVFNLYDDVKIISEGTKEINGRKAVYMEFISTVNPDKDSFRNEGSIQKYTYIQYIIVGKHALVFNFTSPSQLQEEWQGAAHQIMDDVRIKGKIK</sequence>
<dbReference type="Proteomes" id="UP000184474">
    <property type="component" value="Unassembled WGS sequence"/>
</dbReference>
<evidence type="ECO:0000313" key="1">
    <source>
        <dbReference type="EMBL" id="SHJ74503.1"/>
    </source>
</evidence>